<gene>
    <name evidence="4" type="ORF">FHU40_003927</name>
</gene>
<dbReference type="CDD" id="cd07067">
    <property type="entry name" value="HP_PGM_like"/>
    <property type="match status" value="1"/>
</dbReference>
<dbReference type="Pfam" id="PF00300">
    <property type="entry name" value="His_Phos_1"/>
    <property type="match status" value="1"/>
</dbReference>
<dbReference type="NCBIfam" id="NF005567">
    <property type="entry name" value="PRK07238.1"/>
    <property type="match status" value="1"/>
</dbReference>
<dbReference type="SMART" id="SM00855">
    <property type="entry name" value="PGAM"/>
    <property type="match status" value="1"/>
</dbReference>
<feature type="active site" description="Tele-phosphohistidine intermediate" evidence="1">
    <location>
        <position position="189"/>
    </location>
</feature>
<dbReference type="InterPro" id="IPR002156">
    <property type="entry name" value="RNaseH_domain"/>
</dbReference>
<dbReference type="GO" id="GO:0005737">
    <property type="term" value="C:cytoplasm"/>
    <property type="evidence" value="ECO:0007669"/>
    <property type="project" value="TreeGrafter"/>
</dbReference>
<sequence>MTRGVVVEADGASRGNPGPAAYGAVLRDAETGAVLAEDGRTLGVATNNVAEYSGLVAGLELAAELAPGADVEVRMDSKLVVEQMSGRWRIKHADLRPLAEQAMRLAPTGTTYTWVPRNRNGHADRLANEALDGTRDGVTVAREPGPWEEEPESLAESVQDPDTQPVSIQTQARGWSGGEAPTTVVLVRHGVTPHTVEKRFSGGLASANPGLSDEGRAQIRAVADWLSPIAERIDAVVASPVRRTLESAEIVAAALGREVELEPGFAEMEFGAWDGLTFAEVGERYPDELTTWLGSVDHAPGGGESFRAVQERVLAGLARLLETHAGRTVVVVSHVTPIKTLVATAVDAPLESVFRMELSPASVTVLAWFDDRPSMRMYNALPPGNDVFAAWAVKW</sequence>
<dbReference type="PANTHER" id="PTHR48100:SF62">
    <property type="entry name" value="GLUCOSYL-3-PHOSPHOGLYCERATE PHOSPHATASE"/>
    <property type="match status" value="1"/>
</dbReference>
<evidence type="ECO:0000313" key="5">
    <source>
        <dbReference type="Proteomes" id="UP000589626"/>
    </source>
</evidence>
<dbReference type="Pfam" id="PF13456">
    <property type="entry name" value="RVT_3"/>
    <property type="match status" value="1"/>
</dbReference>
<dbReference type="Gene3D" id="3.40.50.1240">
    <property type="entry name" value="Phosphoglycerate mutase-like"/>
    <property type="match status" value="1"/>
</dbReference>
<dbReference type="InterPro" id="IPR013078">
    <property type="entry name" value="His_Pase_superF_clade-1"/>
</dbReference>
<dbReference type="EC" id="5.4.2.12" evidence="4"/>
<dbReference type="InterPro" id="IPR014636">
    <property type="entry name" value="RNaseH/PGlycerate_mutase"/>
</dbReference>
<dbReference type="GO" id="GO:0004523">
    <property type="term" value="F:RNA-DNA hybrid ribonuclease activity"/>
    <property type="evidence" value="ECO:0007669"/>
    <property type="project" value="InterPro"/>
</dbReference>
<dbReference type="GO" id="GO:0004619">
    <property type="term" value="F:phosphoglycerate mutase activity"/>
    <property type="evidence" value="ECO:0007669"/>
    <property type="project" value="UniProtKB-EC"/>
</dbReference>
<dbReference type="PROSITE" id="PS50879">
    <property type="entry name" value="RNASE_H_1"/>
    <property type="match status" value="1"/>
</dbReference>
<dbReference type="PANTHER" id="PTHR48100">
    <property type="entry name" value="BROAD-SPECIFICITY PHOSPHATASE YOR283W-RELATED"/>
    <property type="match status" value="1"/>
</dbReference>
<dbReference type="SUPFAM" id="SSF53098">
    <property type="entry name" value="Ribonuclease H-like"/>
    <property type="match status" value="1"/>
</dbReference>
<keyword evidence="5" id="KW-1185">Reference proteome</keyword>
<proteinExistence type="predicted"/>
<dbReference type="PIRSF" id="PIRSF036922">
    <property type="entry name" value="RNaseH_PGAM"/>
    <property type="match status" value="1"/>
</dbReference>
<dbReference type="InterPro" id="IPR012337">
    <property type="entry name" value="RNaseH-like_sf"/>
</dbReference>
<dbReference type="Proteomes" id="UP000589626">
    <property type="component" value="Unassembled WGS sequence"/>
</dbReference>
<dbReference type="InterPro" id="IPR029033">
    <property type="entry name" value="His_PPase_superfam"/>
</dbReference>
<name>A0A7W4Z3V0_9ACTN</name>
<dbReference type="Gene3D" id="3.30.420.10">
    <property type="entry name" value="Ribonuclease H-like superfamily/Ribonuclease H"/>
    <property type="match status" value="1"/>
</dbReference>
<feature type="domain" description="RNase H type-1" evidence="3">
    <location>
        <begin position="1"/>
        <end position="139"/>
    </location>
</feature>
<feature type="region of interest" description="Disordered" evidence="2">
    <location>
        <begin position="142"/>
        <end position="165"/>
    </location>
</feature>
<evidence type="ECO:0000256" key="2">
    <source>
        <dbReference type="SAM" id="MobiDB-lite"/>
    </source>
</evidence>
<reference evidence="4 5" key="1">
    <citation type="submission" date="2020-08" db="EMBL/GenBank/DDBJ databases">
        <title>Sequencing the genomes of 1000 actinobacteria strains.</title>
        <authorList>
            <person name="Klenk H.-P."/>
        </authorList>
    </citation>
    <scope>NUCLEOTIDE SEQUENCE [LARGE SCALE GENOMIC DNA]</scope>
    <source>
        <strain evidence="4 5">DSM 105498</strain>
    </source>
</reference>
<accession>A0A7W4Z3V0</accession>
<protein>
    <submittedName>
        <fullName evidence="4">Putative phosphoglycerate mutase</fullName>
        <ecNumber evidence="4">5.4.2.12</ecNumber>
    </submittedName>
</protein>
<keyword evidence="4" id="KW-0413">Isomerase</keyword>
<evidence type="ECO:0000313" key="4">
    <source>
        <dbReference type="EMBL" id="MBB3044090.1"/>
    </source>
</evidence>
<dbReference type="InterPro" id="IPR050275">
    <property type="entry name" value="PGM_Phosphatase"/>
</dbReference>
<evidence type="ECO:0000259" key="3">
    <source>
        <dbReference type="PROSITE" id="PS50879"/>
    </source>
</evidence>
<evidence type="ECO:0000256" key="1">
    <source>
        <dbReference type="PIRSR" id="PIRSR036922-1"/>
    </source>
</evidence>
<dbReference type="AlphaFoldDB" id="A0A7W4Z3V0"/>
<dbReference type="GO" id="GO:0003676">
    <property type="term" value="F:nucleic acid binding"/>
    <property type="evidence" value="ECO:0007669"/>
    <property type="project" value="InterPro"/>
</dbReference>
<dbReference type="EMBL" id="JACHWR010000003">
    <property type="protein sequence ID" value="MBB3044090.1"/>
    <property type="molecule type" value="Genomic_DNA"/>
</dbReference>
<dbReference type="RefSeq" id="WP_183594005.1">
    <property type="nucleotide sequence ID" value="NZ_JACHWR010000003.1"/>
</dbReference>
<feature type="active site" description="Proton donor/acceptor; for phosphatase activity" evidence="1">
    <location>
        <position position="267"/>
    </location>
</feature>
<dbReference type="SUPFAM" id="SSF53254">
    <property type="entry name" value="Phosphoglycerate mutase-like"/>
    <property type="match status" value="1"/>
</dbReference>
<organism evidence="4 5">
    <name type="scientific">Nocardioides soli</name>
    <dbReference type="NCBI Taxonomy" id="1036020"/>
    <lineage>
        <taxon>Bacteria</taxon>
        <taxon>Bacillati</taxon>
        <taxon>Actinomycetota</taxon>
        <taxon>Actinomycetes</taxon>
        <taxon>Propionibacteriales</taxon>
        <taxon>Nocardioidaceae</taxon>
        <taxon>Nocardioides</taxon>
    </lineage>
</organism>
<dbReference type="InterPro" id="IPR036397">
    <property type="entry name" value="RNaseH_sf"/>
</dbReference>
<comment type="caution">
    <text evidence="4">The sequence shown here is derived from an EMBL/GenBank/DDBJ whole genome shotgun (WGS) entry which is preliminary data.</text>
</comment>
<dbReference type="CDD" id="cd09279">
    <property type="entry name" value="RNase_HI_like"/>
    <property type="match status" value="1"/>
</dbReference>
<dbReference type="GO" id="GO:0016791">
    <property type="term" value="F:phosphatase activity"/>
    <property type="evidence" value="ECO:0007669"/>
    <property type="project" value="TreeGrafter"/>
</dbReference>